<comment type="caution">
    <text evidence="1">The sequence shown here is derived from an EMBL/GenBank/DDBJ whole genome shotgun (WGS) entry which is preliminary data.</text>
</comment>
<dbReference type="Pfam" id="PF09947">
    <property type="entry name" value="DUF2180"/>
    <property type="match status" value="1"/>
</dbReference>
<dbReference type="GeneID" id="24893019"/>
<reference evidence="1 2" key="1">
    <citation type="submission" date="2024-04" db="EMBL/GenBank/DDBJ databases">
        <title>Methanococcoides sp. LMO-2.</title>
        <authorList>
            <person name="Liang L."/>
        </authorList>
    </citation>
    <scope>NUCLEOTIDE SEQUENCE [LARGE SCALE GENOMIC DNA]</scope>
    <source>
        <strain evidence="1 2">LMO-2</strain>
    </source>
</reference>
<dbReference type="EMBL" id="JBCAUS010000002">
    <property type="protein sequence ID" value="MEL4305202.1"/>
    <property type="molecule type" value="Genomic_DNA"/>
</dbReference>
<evidence type="ECO:0000313" key="2">
    <source>
        <dbReference type="Proteomes" id="UP001396646"/>
    </source>
</evidence>
<dbReference type="Proteomes" id="UP001396646">
    <property type="component" value="Unassembled WGS sequence"/>
</dbReference>
<dbReference type="InterPro" id="IPR011011">
    <property type="entry name" value="Znf_FYVE_PHD"/>
</dbReference>
<evidence type="ECO:0000313" key="1">
    <source>
        <dbReference type="EMBL" id="MEL4305202.1"/>
    </source>
</evidence>
<accession>A0ABU9KUC3</accession>
<dbReference type="InterPro" id="IPR017211">
    <property type="entry name" value="UCP037465_Znf"/>
</dbReference>
<keyword evidence="2" id="KW-1185">Reference proteome</keyword>
<sequence>MMTKCYDCMEEGKETEAVAVCIVCGKALCMDHSKELILPVSVGKPPHVKHLHNGLPRNMCNYCLGNVVDEGFCV</sequence>
<protein>
    <submittedName>
        <fullName evidence="1">DUF2180 family protein</fullName>
    </submittedName>
</protein>
<gene>
    <name evidence="1" type="ORF">WOA13_05070</name>
</gene>
<organism evidence="1 2">
    <name type="scientific">Methanococcoides cohabitans</name>
    <dbReference type="NCBI Taxonomy" id="3136559"/>
    <lineage>
        <taxon>Archaea</taxon>
        <taxon>Methanobacteriati</taxon>
        <taxon>Methanobacteriota</taxon>
        <taxon>Stenosarchaea group</taxon>
        <taxon>Methanomicrobia</taxon>
        <taxon>Methanosarcinales</taxon>
        <taxon>Methanosarcinaceae</taxon>
        <taxon>Methanococcoides</taxon>
    </lineage>
</organism>
<dbReference type="RefSeq" id="WP_331454338.1">
    <property type="nucleotide sequence ID" value="NZ_JBCAUS010000002.1"/>
</dbReference>
<dbReference type="SUPFAM" id="SSF57903">
    <property type="entry name" value="FYVE/PHD zinc finger"/>
    <property type="match status" value="1"/>
</dbReference>
<name>A0ABU9KUC3_9EURY</name>
<proteinExistence type="predicted"/>